<protein>
    <recommendedName>
        <fullName evidence="3">DNA-directed DNA polymerase</fullName>
    </recommendedName>
</protein>
<comment type="caution">
    <text evidence="1">The sequence shown here is derived from an EMBL/GenBank/DDBJ whole genome shotgun (WGS) entry which is preliminary data.</text>
</comment>
<name>A0ABS6BYC3_9CLOT</name>
<sequence>MAITKKSQILQLHNEGYGIDDIIGKGFTKKYASQVLKEVTNSKPTVTSTHKTKMNYIKQLVSTVEYLQNKYDHLNLNINISIKFDGYNNISSESKILLLNPVTTFRDIGKVALKEKLLALPINDLIKIAKTYTPDLSGIIYRKRDVALIVDYIIERSTNLSKLGQVFRDTNNQK</sequence>
<gene>
    <name evidence="1" type="ORF">KPL37_18165</name>
</gene>
<accession>A0ABS6BYC3</accession>
<organism evidence="1 2">
    <name type="scientific">Clostridium frigoris</name>
    <dbReference type="NCBI Taxonomy" id="205327"/>
    <lineage>
        <taxon>Bacteria</taxon>
        <taxon>Bacillati</taxon>
        <taxon>Bacillota</taxon>
        <taxon>Clostridia</taxon>
        <taxon>Eubacteriales</taxon>
        <taxon>Clostridiaceae</taxon>
        <taxon>Clostridium</taxon>
    </lineage>
</organism>
<proteinExistence type="predicted"/>
<evidence type="ECO:0008006" key="3">
    <source>
        <dbReference type="Google" id="ProtNLM"/>
    </source>
</evidence>
<reference evidence="1 2" key="1">
    <citation type="submission" date="2021-06" db="EMBL/GenBank/DDBJ databases">
        <title>Clostridia strains as spoilage organisms.</title>
        <authorList>
            <person name="Wambui J."/>
            <person name="Stephan R."/>
            <person name="Stevens M.J.A."/>
        </authorList>
    </citation>
    <scope>NUCLEOTIDE SEQUENCE [LARGE SCALE GENOMIC DNA]</scope>
    <source>
        <strain evidence="1 2">DSM 14204</strain>
    </source>
</reference>
<dbReference type="RefSeq" id="WP_216151492.1">
    <property type="nucleotide sequence ID" value="NZ_JAHLDV010000080.1"/>
</dbReference>
<dbReference type="Proteomes" id="UP000776252">
    <property type="component" value="Unassembled WGS sequence"/>
</dbReference>
<keyword evidence="2" id="KW-1185">Reference proteome</keyword>
<dbReference type="EMBL" id="JAHLDV010000080">
    <property type="protein sequence ID" value="MBU3161625.1"/>
    <property type="molecule type" value="Genomic_DNA"/>
</dbReference>
<evidence type="ECO:0000313" key="2">
    <source>
        <dbReference type="Proteomes" id="UP000776252"/>
    </source>
</evidence>
<evidence type="ECO:0000313" key="1">
    <source>
        <dbReference type="EMBL" id="MBU3161625.1"/>
    </source>
</evidence>